<gene>
    <name evidence="2" type="ORF">Scep_014244</name>
</gene>
<evidence type="ECO:0000256" key="1">
    <source>
        <dbReference type="SAM" id="MobiDB-lite"/>
    </source>
</evidence>
<accession>A0AAP0J0Y7</accession>
<evidence type="ECO:0000313" key="2">
    <source>
        <dbReference type="EMBL" id="KAK9125398.1"/>
    </source>
</evidence>
<comment type="caution">
    <text evidence="2">The sequence shown here is derived from an EMBL/GenBank/DDBJ whole genome shotgun (WGS) entry which is preliminary data.</text>
</comment>
<organism evidence="2 3">
    <name type="scientific">Stephania cephalantha</name>
    <dbReference type="NCBI Taxonomy" id="152367"/>
    <lineage>
        <taxon>Eukaryota</taxon>
        <taxon>Viridiplantae</taxon>
        <taxon>Streptophyta</taxon>
        <taxon>Embryophyta</taxon>
        <taxon>Tracheophyta</taxon>
        <taxon>Spermatophyta</taxon>
        <taxon>Magnoliopsida</taxon>
        <taxon>Ranunculales</taxon>
        <taxon>Menispermaceae</taxon>
        <taxon>Menispermoideae</taxon>
        <taxon>Cissampelideae</taxon>
        <taxon>Stephania</taxon>
    </lineage>
</organism>
<dbReference type="AlphaFoldDB" id="A0AAP0J0Y7"/>
<sequence>MRRRAAAGKIAEATAKRKKRRSPAATHGVQRDGRRGPASGGAGPSKRRAQVRQQRAGARRGDRDGDTGGLGLADPASQGAADAEKGKRRRRSREGEVAATNSATVVARLAVDRAASLSAAALAHD</sequence>
<feature type="region of interest" description="Disordered" evidence="1">
    <location>
        <begin position="1"/>
        <end position="102"/>
    </location>
</feature>
<dbReference type="EMBL" id="JBBNAG010000006">
    <property type="protein sequence ID" value="KAK9125398.1"/>
    <property type="molecule type" value="Genomic_DNA"/>
</dbReference>
<name>A0AAP0J0Y7_9MAGN</name>
<keyword evidence="3" id="KW-1185">Reference proteome</keyword>
<evidence type="ECO:0000313" key="3">
    <source>
        <dbReference type="Proteomes" id="UP001419268"/>
    </source>
</evidence>
<reference evidence="2 3" key="1">
    <citation type="submission" date="2024-01" db="EMBL/GenBank/DDBJ databases">
        <title>Genome assemblies of Stephania.</title>
        <authorList>
            <person name="Yang L."/>
        </authorList>
    </citation>
    <scope>NUCLEOTIDE SEQUENCE [LARGE SCALE GENOMIC DNA]</scope>
    <source>
        <strain evidence="2">JXDWG</strain>
        <tissue evidence="2">Leaf</tissue>
    </source>
</reference>
<dbReference type="Proteomes" id="UP001419268">
    <property type="component" value="Unassembled WGS sequence"/>
</dbReference>
<protein>
    <submittedName>
        <fullName evidence="2">Uncharacterized protein</fullName>
    </submittedName>
</protein>
<proteinExistence type="predicted"/>